<keyword evidence="2" id="KW-1185">Reference proteome</keyword>
<dbReference type="EMBL" id="JAUEPR010000056">
    <property type="protein sequence ID" value="KAK0471011.1"/>
    <property type="molecule type" value="Genomic_DNA"/>
</dbReference>
<organism evidence="1 2">
    <name type="scientific">Armillaria novae-zelandiae</name>
    <dbReference type="NCBI Taxonomy" id="153914"/>
    <lineage>
        <taxon>Eukaryota</taxon>
        <taxon>Fungi</taxon>
        <taxon>Dikarya</taxon>
        <taxon>Basidiomycota</taxon>
        <taxon>Agaricomycotina</taxon>
        <taxon>Agaricomycetes</taxon>
        <taxon>Agaricomycetidae</taxon>
        <taxon>Agaricales</taxon>
        <taxon>Marasmiineae</taxon>
        <taxon>Physalacriaceae</taxon>
        <taxon>Armillaria</taxon>
    </lineage>
</organism>
<protein>
    <submittedName>
        <fullName evidence="1">Uncharacterized protein</fullName>
    </submittedName>
</protein>
<reference evidence="1" key="1">
    <citation type="submission" date="2023-06" db="EMBL/GenBank/DDBJ databases">
        <authorList>
            <consortium name="Lawrence Berkeley National Laboratory"/>
            <person name="Ahrendt S."/>
            <person name="Sahu N."/>
            <person name="Indic B."/>
            <person name="Wong-Bajracharya J."/>
            <person name="Merenyi Z."/>
            <person name="Ke H.-M."/>
            <person name="Monk M."/>
            <person name="Kocsube S."/>
            <person name="Drula E."/>
            <person name="Lipzen A."/>
            <person name="Balint B."/>
            <person name="Henrissat B."/>
            <person name="Andreopoulos B."/>
            <person name="Martin F.M."/>
            <person name="Harder C.B."/>
            <person name="Rigling D."/>
            <person name="Ford K.L."/>
            <person name="Foster G.D."/>
            <person name="Pangilinan J."/>
            <person name="Papanicolaou A."/>
            <person name="Barry K."/>
            <person name="LaButti K."/>
            <person name="Viragh M."/>
            <person name="Koriabine M."/>
            <person name="Yan M."/>
            <person name="Riley R."/>
            <person name="Champramary S."/>
            <person name="Plett K.L."/>
            <person name="Tsai I.J."/>
            <person name="Slot J."/>
            <person name="Sipos G."/>
            <person name="Plett J."/>
            <person name="Nagy L.G."/>
            <person name="Grigoriev I.V."/>
        </authorList>
    </citation>
    <scope>NUCLEOTIDE SEQUENCE</scope>
    <source>
        <strain evidence="1">ICMP 16352</strain>
    </source>
</reference>
<gene>
    <name evidence="1" type="ORF">IW261DRAFT_1425528</name>
</gene>
<dbReference type="AlphaFoldDB" id="A0AA39T850"/>
<evidence type="ECO:0000313" key="1">
    <source>
        <dbReference type="EMBL" id="KAK0471011.1"/>
    </source>
</evidence>
<proteinExistence type="predicted"/>
<comment type="caution">
    <text evidence="1">The sequence shown here is derived from an EMBL/GenBank/DDBJ whole genome shotgun (WGS) entry which is preliminary data.</text>
</comment>
<sequence>MRVLLMDFWTFNDVYPSVPIKDTELGQSIVWDVDMHEDHSLTTPTGTRVSYQFWEAEPKWVNNENSVGLRFSQAAEYLDKVLSALCLHVEARTSFITYWLPEILKHNYVALHCLPQASYEHAAPLAVEPKPDIVTRVFMLFTRVCGDELVQWEGALTRAFESVDIWKGVVGVDGHGMEDEGLSRVLGWGGMEVGR</sequence>
<dbReference type="Proteomes" id="UP001175227">
    <property type="component" value="Unassembled WGS sequence"/>
</dbReference>
<evidence type="ECO:0000313" key="2">
    <source>
        <dbReference type="Proteomes" id="UP001175227"/>
    </source>
</evidence>
<name>A0AA39T850_9AGAR</name>
<accession>A0AA39T850</accession>